<dbReference type="Pfam" id="PF02609">
    <property type="entry name" value="Exonuc_VII_S"/>
    <property type="match status" value="1"/>
</dbReference>
<dbReference type="OrthoDB" id="9813898at2"/>
<dbReference type="InterPro" id="IPR003761">
    <property type="entry name" value="Exonuc_VII_S"/>
</dbReference>
<dbReference type="AlphaFoldDB" id="A0A512B4C5"/>
<organism evidence="7 8">
    <name type="scientific">Adhaeribacter aerolatus</name>
    <dbReference type="NCBI Taxonomy" id="670289"/>
    <lineage>
        <taxon>Bacteria</taxon>
        <taxon>Pseudomonadati</taxon>
        <taxon>Bacteroidota</taxon>
        <taxon>Cytophagia</taxon>
        <taxon>Cytophagales</taxon>
        <taxon>Hymenobacteraceae</taxon>
        <taxon>Adhaeribacter</taxon>
    </lineage>
</organism>
<keyword evidence="8" id="KW-1185">Reference proteome</keyword>
<keyword evidence="2" id="KW-0963">Cytoplasm</keyword>
<dbReference type="Proteomes" id="UP000321532">
    <property type="component" value="Unassembled WGS sequence"/>
</dbReference>
<dbReference type="SUPFAM" id="SSF116842">
    <property type="entry name" value="XseB-like"/>
    <property type="match status" value="1"/>
</dbReference>
<keyword evidence="4" id="KW-0378">Hydrolase</keyword>
<comment type="similarity">
    <text evidence="1">Belongs to the XseB family.</text>
</comment>
<dbReference type="EMBL" id="BJYS01000042">
    <property type="protein sequence ID" value="GEO06637.1"/>
    <property type="molecule type" value="Genomic_DNA"/>
</dbReference>
<dbReference type="GO" id="GO:0008855">
    <property type="term" value="F:exodeoxyribonuclease VII activity"/>
    <property type="evidence" value="ECO:0007669"/>
    <property type="project" value="UniProtKB-UniRule"/>
</dbReference>
<name>A0A512B4C5_9BACT</name>
<proteinExistence type="inferred from homology"/>
<evidence type="ECO:0000313" key="8">
    <source>
        <dbReference type="Proteomes" id="UP000321532"/>
    </source>
</evidence>
<evidence type="ECO:0000256" key="6">
    <source>
        <dbReference type="NCBIfam" id="TIGR01280"/>
    </source>
</evidence>
<keyword evidence="3" id="KW-0540">Nuclease</keyword>
<dbReference type="InterPro" id="IPR037004">
    <property type="entry name" value="Exonuc_VII_ssu_sf"/>
</dbReference>
<gene>
    <name evidence="7" type="ORF">AAE02nite_43010</name>
</gene>
<accession>A0A512B4C5</accession>
<keyword evidence="5" id="KW-0269">Exonuclease</keyword>
<dbReference type="NCBIfam" id="TIGR01280">
    <property type="entry name" value="xseB"/>
    <property type="match status" value="1"/>
</dbReference>
<evidence type="ECO:0000313" key="7">
    <source>
        <dbReference type="EMBL" id="GEO06637.1"/>
    </source>
</evidence>
<dbReference type="Gene3D" id="1.10.287.1040">
    <property type="entry name" value="Exonuclease VII, small subunit"/>
    <property type="match status" value="1"/>
</dbReference>
<dbReference type="GO" id="GO:0009318">
    <property type="term" value="C:exodeoxyribonuclease VII complex"/>
    <property type="evidence" value="ECO:0007669"/>
    <property type="project" value="UniProtKB-UniRule"/>
</dbReference>
<evidence type="ECO:0000256" key="2">
    <source>
        <dbReference type="ARBA" id="ARBA00022490"/>
    </source>
</evidence>
<dbReference type="RefSeq" id="WP_146903095.1">
    <property type="nucleotide sequence ID" value="NZ_BJYS01000042.1"/>
</dbReference>
<dbReference type="GO" id="GO:0006308">
    <property type="term" value="P:DNA catabolic process"/>
    <property type="evidence" value="ECO:0007669"/>
    <property type="project" value="UniProtKB-UniRule"/>
</dbReference>
<reference evidence="7 8" key="1">
    <citation type="submission" date="2019-07" db="EMBL/GenBank/DDBJ databases">
        <title>Whole genome shotgun sequence of Adhaeribacter aerolatus NBRC 106133.</title>
        <authorList>
            <person name="Hosoyama A."/>
            <person name="Uohara A."/>
            <person name="Ohji S."/>
            <person name="Ichikawa N."/>
        </authorList>
    </citation>
    <scope>NUCLEOTIDE SEQUENCE [LARGE SCALE GENOMIC DNA]</scope>
    <source>
        <strain evidence="7 8">NBRC 106133</strain>
    </source>
</reference>
<comment type="caution">
    <text evidence="7">The sequence shown here is derived from an EMBL/GenBank/DDBJ whole genome shotgun (WGS) entry which is preliminary data.</text>
</comment>
<evidence type="ECO:0000256" key="5">
    <source>
        <dbReference type="ARBA" id="ARBA00022839"/>
    </source>
</evidence>
<sequence length="71" mass="8132">MSQELNLTYQQALDELTDLVNELENENIPIDDLADKVKRASDLIQYCQSKLTHTNTEVKKIISKLDNPSEI</sequence>
<evidence type="ECO:0000256" key="4">
    <source>
        <dbReference type="ARBA" id="ARBA00022801"/>
    </source>
</evidence>
<evidence type="ECO:0000256" key="3">
    <source>
        <dbReference type="ARBA" id="ARBA00022722"/>
    </source>
</evidence>
<evidence type="ECO:0000256" key="1">
    <source>
        <dbReference type="ARBA" id="ARBA00009998"/>
    </source>
</evidence>
<protein>
    <recommendedName>
        <fullName evidence="6">Exodeoxyribonuclease VII small subunit</fullName>
        <ecNumber evidence="6">3.1.11.6</ecNumber>
    </recommendedName>
</protein>
<dbReference type="EC" id="3.1.11.6" evidence="6"/>